<evidence type="ECO:0000256" key="3">
    <source>
        <dbReference type="ARBA" id="ARBA00022723"/>
    </source>
</evidence>
<evidence type="ECO:0000256" key="1">
    <source>
        <dbReference type="ARBA" id="ARBA00001936"/>
    </source>
</evidence>
<dbReference type="SMART" id="SM01011">
    <property type="entry name" value="AMP_N"/>
    <property type="match status" value="1"/>
</dbReference>
<feature type="compositionally biased region" description="Low complexity" evidence="7">
    <location>
        <begin position="14"/>
        <end position="29"/>
    </location>
</feature>
<keyword evidence="3 6" id="KW-0479">Metal-binding</keyword>
<dbReference type="AlphaFoldDB" id="A0A316TZJ5"/>
<dbReference type="Gene3D" id="3.40.350.10">
    <property type="entry name" value="Creatinase/prolidase N-terminal domain"/>
    <property type="match status" value="1"/>
</dbReference>
<gene>
    <name evidence="9" type="ORF">BCV69DRAFT_285378</name>
</gene>
<comment type="similarity">
    <text evidence="2 6">Belongs to the peptidase M24B family.</text>
</comment>
<feature type="domain" description="Aminopeptidase P N-terminal" evidence="8">
    <location>
        <begin position="132"/>
        <end position="273"/>
    </location>
</feature>
<dbReference type="InterPro" id="IPR036005">
    <property type="entry name" value="Creatinase/aminopeptidase-like"/>
</dbReference>
<dbReference type="SUPFAM" id="SSF55920">
    <property type="entry name" value="Creatinase/aminopeptidase"/>
    <property type="match status" value="1"/>
</dbReference>
<sequence>MASRVQAVPSRLVSSGSTAASSSSSSTRSSSRRIAHRPYSSSSAQPLDSPSPSASSSSSPLHRVRLPSSSASPQKQIGQPLPSSHPHLFPSFDKRTPFPSLFPQPRSSHLVSRDYHESLRDGGAAEELSVGITRGEYEERRRALMEGLEEGAVVIVMGGRIKYMSGQIFYRFRQASPFFYLTGFLEADAALVLEKQSSTPRGFKMTLFLPPHDEGHEVWNGPRCGSDGATRIFGADEGIDMDSEGRSLLTYLKKVLPQASKIYHDPALPPTIPRKSSRSTTGGASSSLLNYLAPESSPFDLFSRRSDFDSVLKFLADPKKAVPLTPILDKQRLIKSPSELRLMRRAGQIAALAHNSTMAFSNTALATSEWSLQAHFEYTASLLGATRAAYVPVVATGDRGCTIHYTENDHTLGKSLPGQERRNEEGEMVGHLLTMDAGIEYAGYTSDITRAWPVASSSSASSGDKRINFTTPQLHLYEALLRVLKGCIKLCTADLGYSLGGVHRRSVEMLRVELKDLGWDVRAGELERVIYPHYLGHNLGLDLHDTPSVPRSTPLKKAQTITIEPGLYIPPEHSNLHRLSSFIPKEFRGIGLRLEDDIAVGERETEGAIVLSAEAVREVEDVRAVCEGRIGGGIEVERHLLARGCGLGFDDPRQQSEM</sequence>
<dbReference type="Gene3D" id="3.90.230.10">
    <property type="entry name" value="Creatinase/methionine aminopeptidase superfamily"/>
    <property type="match status" value="1"/>
</dbReference>
<evidence type="ECO:0000256" key="7">
    <source>
        <dbReference type="SAM" id="MobiDB-lite"/>
    </source>
</evidence>
<protein>
    <recommendedName>
        <fullName evidence="8">Aminopeptidase P N-terminal domain-containing protein</fullName>
    </recommendedName>
</protein>
<evidence type="ECO:0000256" key="2">
    <source>
        <dbReference type="ARBA" id="ARBA00008766"/>
    </source>
</evidence>
<keyword evidence="4" id="KW-0378">Hydrolase</keyword>
<name>A0A316TZJ5_9BASI</name>
<proteinExistence type="inferred from homology"/>
<dbReference type="InterPro" id="IPR052433">
    <property type="entry name" value="X-Pro_dipept-like"/>
</dbReference>
<dbReference type="InterPro" id="IPR001131">
    <property type="entry name" value="Peptidase_M24B_aminopep-P_CS"/>
</dbReference>
<feature type="compositionally biased region" description="Low complexity" evidence="7">
    <location>
        <begin position="38"/>
        <end position="70"/>
    </location>
</feature>
<feature type="compositionally biased region" description="Low complexity" evidence="7">
    <location>
        <begin position="80"/>
        <end position="89"/>
    </location>
</feature>
<reference evidence="9 10" key="1">
    <citation type="journal article" date="2018" name="Mol. Biol. Evol.">
        <title>Broad Genomic Sampling Reveals a Smut Pathogenic Ancestry of the Fungal Clade Ustilaginomycotina.</title>
        <authorList>
            <person name="Kijpornyongpan T."/>
            <person name="Mondo S.J."/>
            <person name="Barry K."/>
            <person name="Sandor L."/>
            <person name="Lee J."/>
            <person name="Lipzen A."/>
            <person name="Pangilinan J."/>
            <person name="LaButti K."/>
            <person name="Hainaut M."/>
            <person name="Henrissat B."/>
            <person name="Grigoriev I.V."/>
            <person name="Spatafora J.W."/>
            <person name="Aime M.C."/>
        </authorList>
    </citation>
    <scope>NUCLEOTIDE SEQUENCE [LARGE SCALE GENOMIC DNA]</scope>
    <source>
        <strain evidence="9 10">MCA 4718</strain>
    </source>
</reference>
<dbReference type="Proteomes" id="UP000245942">
    <property type="component" value="Unassembled WGS sequence"/>
</dbReference>
<dbReference type="RefSeq" id="XP_025345238.1">
    <property type="nucleotide sequence ID" value="XM_025493373.1"/>
</dbReference>
<dbReference type="STRING" id="1684307.A0A316TZJ5"/>
<dbReference type="PROSITE" id="PS00491">
    <property type="entry name" value="PROLINE_PEPTIDASE"/>
    <property type="match status" value="1"/>
</dbReference>
<dbReference type="InterPro" id="IPR029149">
    <property type="entry name" value="Creatin/AminoP/Spt16_N"/>
</dbReference>
<dbReference type="InterPro" id="IPR007865">
    <property type="entry name" value="Aminopep_P_N"/>
</dbReference>
<evidence type="ECO:0000313" key="10">
    <source>
        <dbReference type="Proteomes" id="UP000245942"/>
    </source>
</evidence>
<evidence type="ECO:0000259" key="8">
    <source>
        <dbReference type="SMART" id="SM01011"/>
    </source>
</evidence>
<dbReference type="GO" id="GO:0005739">
    <property type="term" value="C:mitochondrion"/>
    <property type="evidence" value="ECO:0007669"/>
    <property type="project" value="TreeGrafter"/>
</dbReference>
<evidence type="ECO:0000256" key="4">
    <source>
        <dbReference type="ARBA" id="ARBA00022801"/>
    </source>
</evidence>
<dbReference type="InterPro" id="IPR000994">
    <property type="entry name" value="Pept_M24"/>
</dbReference>
<comment type="cofactor">
    <cofactor evidence="1">
        <name>Mn(2+)</name>
        <dbReference type="ChEBI" id="CHEBI:29035"/>
    </cofactor>
</comment>
<organism evidence="9 10">
    <name type="scientific">Pseudomicrostroma glucosiphilum</name>
    <dbReference type="NCBI Taxonomy" id="1684307"/>
    <lineage>
        <taxon>Eukaryota</taxon>
        <taxon>Fungi</taxon>
        <taxon>Dikarya</taxon>
        <taxon>Basidiomycota</taxon>
        <taxon>Ustilaginomycotina</taxon>
        <taxon>Exobasidiomycetes</taxon>
        <taxon>Microstromatales</taxon>
        <taxon>Microstromatales incertae sedis</taxon>
        <taxon>Pseudomicrostroma</taxon>
    </lineage>
</organism>
<dbReference type="GO" id="GO:0070006">
    <property type="term" value="F:metalloaminopeptidase activity"/>
    <property type="evidence" value="ECO:0007669"/>
    <property type="project" value="InterPro"/>
</dbReference>
<dbReference type="PANTHER" id="PTHR43226">
    <property type="entry name" value="XAA-PRO AMINOPEPTIDASE 3"/>
    <property type="match status" value="1"/>
</dbReference>
<dbReference type="OrthoDB" id="4215474at2759"/>
<dbReference type="SUPFAM" id="SSF53092">
    <property type="entry name" value="Creatinase/prolidase N-terminal domain"/>
    <property type="match status" value="1"/>
</dbReference>
<keyword evidence="5" id="KW-0464">Manganese</keyword>
<evidence type="ECO:0000256" key="5">
    <source>
        <dbReference type="ARBA" id="ARBA00023211"/>
    </source>
</evidence>
<dbReference type="PANTHER" id="PTHR43226:SF4">
    <property type="entry name" value="XAA-PRO AMINOPEPTIDASE 3"/>
    <property type="match status" value="1"/>
</dbReference>
<accession>A0A316TZJ5</accession>
<keyword evidence="10" id="KW-1185">Reference proteome</keyword>
<dbReference type="Pfam" id="PF00557">
    <property type="entry name" value="Peptidase_M24"/>
    <property type="match status" value="1"/>
</dbReference>
<dbReference type="GO" id="GO:0030145">
    <property type="term" value="F:manganese ion binding"/>
    <property type="evidence" value="ECO:0007669"/>
    <property type="project" value="InterPro"/>
</dbReference>
<evidence type="ECO:0000256" key="6">
    <source>
        <dbReference type="RuleBase" id="RU000590"/>
    </source>
</evidence>
<dbReference type="Pfam" id="PF05195">
    <property type="entry name" value="AMP_N"/>
    <property type="match status" value="1"/>
</dbReference>
<dbReference type="GO" id="GO:0006508">
    <property type="term" value="P:proteolysis"/>
    <property type="evidence" value="ECO:0007669"/>
    <property type="project" value="TreeGrafter"/>
</dbReference>
<feature type="region of interest" description="Disordered" evidence="7">
    <location>
        <begin position="1"/>
        <end position="89"/>
    </location>
</feature>
<dbReference type="EMBL" id="KZ819338">
    <property type="protein sequence ID" value="PWN18078.1"/>
    <property type="molecule type" value="Genomic_DNA"/>
</dbReference>
<evidence type="ECO:0000313" key="9">
    <source>
        <dbReference type="EMBL" id="PWN18078.1"/>
    </source>
</evidence>
<dbReference type="GeneID" id="37015107"/>